<dbReference type="RefSeq" id="WP_183664519.1">
    <property type="nucleotide sequence ID" value="NZ_JACHXN010000021.1"/>
</dbReference>
<dbReference type="AlphaFoldDB" id="A0A839UIM2"/>
<proteinExistence type="predicted"/>
<reference evidence="1 2" key="1">
    <citation type="submission" date="2020-08" db="EMBL/GenBank/DDBJ databases">
        <title>Genomic Encyclopedia of Type Strains, Phase III (KMG-III): the genomes of soil and plant-associated and newly described type strains.</title>
        <authorList>
            <person name="Whitman W."/>
        </authorList>
    </citation>
    <scope>NUCLEOTIDE SEQUENCE [LARGE SCALE GENOMIC DNA]</scope>
    <source>
        <strain evidence="1 2">CECT 7015</strain>
    </source>
</reference>
<evidence type="ECO:0000313" key="1">
    <source>
        <dbReference type="EMBL" id="MBB3148612.1"/>
    </source>
</evidence>
<comment type="caution">
    <text evidence="1">The sequence shown here is derived from an EMBL/GenBank/DDBJ whole genome shotgun (WGS) entry which is preliminary data.</text>
</comment>
<dbReference type="Proteomes" id="UP000554520">
    <property type="component" value="Unassembled WGS sequence"/>
</dbReference>
<gene>
    <name evidence="1" type="ORF">FHS21_005060</name>
</gene>
<dbReference type="EMBL" id="JACHXN010000021">
    <property type="protein sequence ID" value="MBB3148612.1"/>
    <property type="molecule type" value="Genomic_DNA"/>
</dbReference>
<protein>
    <recommendedName>
        <fullName evidence="3">HEPN domain-containing protein</fullName>
    </recommendedName>
</protein>
<name>A0A839UIM2_9HYPH</name>
<evidence type="ECO:0008006" key="3">
    <source>
        <dbReference type="Google" id="ProtNLM"/>
    </source>
</evidence>
<evidence type="ECO:0000313" key="2">
    <source>
        <dbReference type="Proteomes" id="UP000554520"/>
    </source>
</evidence>
<keyword evidence="2" id="KW-1185">Reference proteome</keyword>
<accession>A0A839UIM2</accession>
<sequence length="199" mass="21988">MARYLAIKCAGVWRGLATHSLKWEAMVLRRFCFNPATYRNWSSHQAIKMTWETNIQNLVKVGAVKITRRDEAVIHQRLADAEAYLTDARHVTTTQSRFLLAVEGVRQVSLAVANHAGIKVIPNAQHKVDISQLAAMIAQLETVAPGAAKTLGDFRHIRIQRKSVSPAPPISPEQATKAVDILEQLLARARILTNAGKGP</sequence>
<organism evidence="1 2">
    <name type="scientific">Phyllobacterium trifolii</name>
    <dbReference type="NCBI Taxonomy" id="300193"/>
    <lineage>
        <taxon>Bacteria</taxon>
        <taxon>Pseudomonadati</taxon>
        <taxon>Pseudomonadota</taxon>
        <taxon>Alphaproteobacteria</taxon>
        <taxon>Hyphomicrobiales</taxon>
        <taxon>Phyllobacteriaceae</taxon>
        <taxon>Phyllobacterium</taxon>
    </lineage>
</organism>